<sequence>MRVWAGGTPRRALRCAPRRWLSAASGPAPVPFFCLLLLLLFLPPSPGLGASTERIQQACDTCRGITKRFSQGLTDTAKKNFGGGNTAWEEKTLSKYETSEIRLVEIIENLCDSSNFECNNMVEEHEEHIETWWFKWKKKYPDFFNWLCVETIKVCCPAGTHGPDCVACRGGSERPCHGNGHCDGDGTRGGDGSCSCKKEYKGDFCLECSDGYYNSYKNETHSVCTACHDSCKTCTGETNKDCKDCKDGWIRNEEACMDVDECAVDEPPCSSDQYCLNSDGSFSCKACDISCLGCTGEGPSKCKACISGYEMKDDKCTDVDECTLSEKVCVRENEDCINTPGGYKCACSEGFQEKDGVCIPAVKADDTPANVSSSDVHEDL</sequence>
<proteinExistence type="inferred from homology"/>
<dbReference type="InterPro" id="IPR021852">
    <property type="entry name" value="DUF3456"/>
</dbReference>
<evidence type="ECO:0000256" key="2">
    <source>
        <dbReference type="ARBA" id="ARBA00022536"/>
    </source>
</evidence>
<keyword evidence="2 7" id="KW-0245">EGF-like domain</keyword>
<dbReference type="Pfam" id="PF07645">
    <property type="entry name" value="EGF_CA"/>
    <property type="match status" value="2"/>
</dbReference>
<keyword evidence="5" id="KW-0106">Calcium</keyword>
<dbReference type="PANTHER" id="PTHR24050:SF28">
    <property type="entry name" value="UROMODULIN-LIKE"/>
    <property type="match status" value="1"/>
</dbReference>
<dbReference type="InterPro" id="IPR018097">
    <property type="entry name" value="EGF_Ca-bd_CS"/>
</dbReference>
<dbReference type="InterPro" id="IPR049883">
    <property type="entry name" value="NOTCH1_EGF-like"/>
</dbReference>
<dbReference type="PROSITE" id="PS01248">
    <property type="entry name" value="EGF_LAM_1"/>
    <property type="match status" value="1"/>
</dbReference>
<reference evidence="11" key="1">
    <citation type="submission" date="2025-08" db="UniProtKB">
        <authorList>
            <consortium name="RefSeq"/>
        </authorList>
    </citation>
    <scope>IDENTIFICATION</scope>
</reference>
<comment type="caution">
    <text evidence="7">Lacks conserved residue(s) required for the propagation of feature annotation.</text>
</comment>
<dbReference type="GO" id="GO:0016853">
    <property type="term" value="F:isomerase activity"/>
    <property type="evidence" value="ECO:0007669"/>
    <property type="project" value="UniProtKB-KW"/>
</dbReference>
<dbReference type="PANTHER" id="PTHR24050">
    <property type="entry name" value="PA14 DOMAIN-CONTAINING PROTEIN"/>
    <property type="match status" value="1"/>
</dbReference>
<dbReference type="Pfam" id="PF11938">
    <property type="entry name" value="DUF3456"/>
    <property type="match status" value="1"/>
</dbReference>
<dbReference type="PROSITE" id="PS50026">
    <property type="entry name" value="EGF_3"/>
    <property type="match status" value="1"/>
</dbReference>
<evidence type="ECO:0000256" key="7">
    <source>
        <dbReference type="PROSITE-ProRule" id="PRU00076"/>
    </source>
</evidence>
<evidence type="ECO:0000256" key="8">
    <source>
        <dbReference type="SAM" id="SignalP"/>
    </source>
</evidence>
<dbReference type="SUPFAM" id="SSF57184">
    <property type="entry name" value="Growth factor receptor domain"/>
    <property type="match status" value="1"/>
</dbReference>
<evidence type="ECO:0000259" key="9">
    <source>
        <dbReference type="PROSITE" id="PS50026"/>
    </source>
</evidence>
<keyword evidence="3 8" id="KW-0732">Signal</keyword>
<accession>A0ABM5GGC0</accession>
<feature type="signal peptide" evidence="8">
    <location>
        <begin position="1"/>
        <end position="49"/>
    </location>
</feature>
<feature type="domain" description="EGF-like" evidence="9">
    <location>
        <begin position="318"/>
        <end position="357"/>
    </location>
</feature>
<dbReference type="Gene3D" id="2.10.220.10">
    <property type="entry name" value="Hormone Receptor, Insulin-like Growth Factor Receptor 1, Chain A, domain 2"/>
    <property type="match status" value="1"/>
</dbReference>
<dbReference type="PROSITE" id="PS01187">
    <property type="entry name" value="EGF_CA"/>
    <property type="match status" value="1"/>
</dbReference>
<organism evidence="10 11">
    <name type="scientific">Pogona vitticeps</name>
    <name type="common">central bearded dragon</name>
    <dbReference type="NCBI Taxonomy" id="103695"/>
    <lineage>
        <taxon>Eukaryota</taxon>
        <taxon>Metazoa</taxon>
        <taxon>Chordata</taxon>
        <taxon>Craniata</taxon>
        <taxon>Vertebrata</taxon>
        <taxon>Euteleostomi</taxon>
        <taxon>Lepidosauria</taxon>
        <taxon>Squamata</taxon>
        <taxon>Bifurcata</taxon>
        <taxon>Unidentata</taxon>
        <taxon>Episquamata</taxon>
        <taxon>Toxicofera</taxon>
        <taxon>Iguania</taxon>
        <taxon>Acrodonta</taxon>
        <taxon>Agamidae</taxon>
        <taxon>Amphibolurinae</taxon>
        <taxon>Pogona</taxon>
    </lineage>
</organism>
<dbReference type="PROSITE" id="PS00010">
    <property type="entry name" value="ASX_HYDROXYL"/>
    <property type="match status" value="1"/>
</dbReference>
<dbReference type="SMART" id="SM00179">
    <property type="entry name" value="EGF_CA"/>
    <property type="match status" value="2"/>
</dbReference>
<keyword evidence="6" id="KW-1015">Disulfide bond</keyword>
<evidence type="ECO:0000256" key="5">
    <source>
        <dbReference type="ARBA" id="ARBA00022837"/>
    </source>
</evidence>
<name>A0ABM5GGC0_9SAUR</name>
<evidence type="ECO:0000256" key="6">
    <source>
        <dbReference type="ARBA" id="ARBA00023157"/>
    </source>
</evidence>
<keyword evidence="4" id="KW-0677">Repeat</keyword>
<evidence type="ECO:0000256" key="1">
    <source>
        <dbReference type="ARBA" id="ARBA00005897"/>
    </source>
</evidence>
<evidence type="ECO:0000313" key="11">
    <source>
        <dbReference type="RefSeq" id="XP_072856708.1"/>
    </source>
</evidence>
<dbReference type="InterPro" id="IPR052235">
    <property type="entry name" value="Nephronectin_domain"/>
</dbReference>
<dbReference type="InterPro" id="IPR001881">
    <property type="entry name" value="EGF-like_Ca-bd_dom"/>
</dbReference>
<evidence type="ECO:0000256" key="4">
    <source>
        <dbReference type="ARBA" id="ARBA00022737"/>
    </source>
</evidence>
<evidence type="ECO:0000313" key="10">
    <source>
        <dbReference type="Proteomes" id="UP001652642"/>
    </source>
</evidence>
<keyword evidence="11" id="KW-0413">Isomerase</keyword>
<dbReference type="SMART" id="SM00261">
    <property type="entry name" value="FU"/>
    <property type="match status" value="2"/>
</dbReference>
<gene>
    <name evidence="11" type="primary">CRELD2</name>
</gene>
<dbReference type="InterPro" id="IPR009030">
    <property type="entry name" value="Growth_fac_rcpt_cys_sf"/>
</dbReference>
<dbReference type="CDD" id="cd00064">
    <property type="entry name" value="FU"/>
    <property type="match status" value="2"/>
</dbReference>
<dbReference type="SMART" id="SM00181">
    <property type="entry name" value="EGF"/>
    <property type="match status" value="4"/>
</dbReference>
<dbReference type="InterPro" id="IPR000152">
    <property type="entry name" value="EGF-type_Asp/Asn_hydroxyl_site"/>
</dbReference>
<dbReference type="Gene3D" id="2.10.25.10">
    <property type="entry name" value="Laminin"/>
    <property type="match status" value="1"/>
</dbReference>
<feature type="chain" id="PRO_5046451120" evidence="8">
    <location>
        <begin position="50"/>
        <end position="380"/>
    </location>
</feature>
<dbReference type="PROSITE" id="PS00022">
    <property type="entry name" value="EGF_1"/>
    <property type="match status" value="1"/>
</dbReference>
<dbReference type="InterPro" id="IPR000742">
    <property type="entry name" value="EGF"/>
</dbReference>
<dbReference type="InterPro" id="IPR002049">
    <property type="entry name" value="LE_dom"/>
</dbReference>
<dbReference type="InterPro" id="IPR006212">
    <property type="entry name" value="Furin_repeat"/>
</dbReference>
<comment type="similarity">
    <text evidence="1">Belongs to the CRELD family.</text>
</comment>
<dbReference type="GeneID" id="110076229"/>
<protein>
    <submittedName>
        <fullName evidence="11">Protein disulfide isomerase CRELD2</fullName>
    </submittedName>
</protein>
<dbReference type="RefSeq" id="XP_072856708.1">
    <property type="nucleotide sequence ID" value="XM_073000607.1"/>
</dbReference>
<dbReference type="Proteomes" id="UP001652642">
    <property type="component" value="Chromosome 5"/>
</dbReference>
<evidence type="ECO:0000256" key="3">
    <source>
        <dbReference type="ARBA" id="ARBA00022729"/>
    </source>
</evidence>
<keyword evidence="10" id="KW-1185">Reference proteome</keyword>